<gene>
    <name evidence="1" type="ORF">LCGC14_3044630</name>
</gene>
<comment type="caution">
    <text evidence="1">The sequence shown here is derived from an EMBL/GenBank/DDBJ whole genome shotgun (WGS) entry which is preliminary data.</text>
</comment>
<organism evidence="1">
    <name type="scientific">marine sediment metagenome</name>
    <dbReference type="NCBI Taxonomy" id="412755"/>
    <lineage>
        <taxon>unclassified sequences</taxon>
        <taxon>metagenomes</taxon>
        <taxon>ecological metagenomes</taxon>
    </lineage>
</organism>
<name>A0A0F8XBW4_9ZZZZ</name>
<protein>
    <submittedName>
        <fullName evidence="1">Uncharacterized protein</fullName>
    </submittedName>
</protein>
<dbReference type="AlphaFoldDB" id="A0A0F8XBW4"/>
<reference evidence="1" key="1">
    <citation type="journal article" date="2015" name="Nature">
        <title>Complex archaea that bridge the gap between prokaryotes and eukaryotes.</title>
        <authorList>
            <person name="Spang A."/>
            <person name="Saw J.H."/>
            <person name="Jorgensen S.L."/>
            <person name="Zaremba-Niedzwiedzka K."/>
            <person name="Martijn J."/>
            <person name="Lind A.E."/>
            <person name="van Eijk R."/>
            <person name="Schleper C."/>
            <person name="Guy L."/>
            <person name="Ettema T.J."/>
        </authorList>
    </citation>
    <scope>NUCLEOTIDE SEQUENCE</scope>
</reference>
<sequence length="79" mass="8698">MAARTKNLGPWTDEERARYLTKELAVIPNPTPLPPPSPKDELEFVSDSPELIPFTIEDIGYRDKLDKAFETAIAGAKGG</sequence>
<dbReference type="EMBL" id="LAZR01063992">
    <property type="protein sequence ID" value="KKK58420.1"/>
    <property type="molecule type" value="Genomic_DNA"/>
</dbReference>
<proteinExistence type="predicted"/>
<accession>A0A0F8XBW4</accession>
<evidence type="ECO:0000313" key="1">
    <source>
        <dbReference type="EMBL" id="KKK58420.1"/>
    </source>
</evidence>